<reference evidence="8" key="2">
    <citation type="submission" date="2020-09" db="EMBL/GenBank/DDBJ databases">
        <authorList>
            <person name="Sun Q."/>
            <person name="Zhou Y."/>
        </authorList>
    </citation>
    <scope>NUCLEOTIDE SEQUENCE</scope>
    <source>
        <strain evidence="8">CGMCC 1.12408</strain>
    </source>
</reference>
<dbReference type="Pfam" id="PF00578">
    <property type="entry name" value="AhpC-TSA"/>
    <property type="match status" value="1"/>
</dbReference>
<dbReference type="InterPro" id="IPR000889">
    <property type="entry name" value="Glutathione_peroxidase"/>
</dbReference>
<sequence length="182" mass="20610">MGKPLAKKIPAIIGVLFIAFLVFLLIQNILETTKQSKTDTDADSLAPNFTATTLSGEEVSLEDYKGKPVLINFWASWCGPCRKEMPYIQEAYEQYKDEGLEVLAINFREKDEAIEKYLDENPTFDFTVLRDDGTINDLYKVIQLPTTFFINTDGTIESSYPAELSEEALHVFIQEILPGKKN</sequence>
<evidence type="ECO:0000256" key="3">
    <source>
        <dbReference type="ARBA" id="ARBA00022559"/>
    </source>
</evidence>
<dbReference type="AlphaFoldDB" id="A0A916RP60"/>
<dbReference type="Proteomes" id="UP000613512">
    <property type="component" value="Unassembled WGS sequence"/>
</dbReference>
<dbReference type="CDD" id="cd02966">
    <property type="entry name" value="TlpA_like_family"/>
    <property type="match status" value="1"/>
</dbReference>
<keyword evidence="5" id="KW-1015">Disulfide bond</keyword>
<evidence type="ECO:0000256" key="4">
    <source>
        <dbReference type="ARBA" id="ARBA00023002"/>
    </source>
</evidence>
<protein>
    <recommendedName>
        <fullName evidence="2">Glutathione peroxidase homolog BsaA</fullName>
    </recommendedName>
</protein>
<evidence type="ECO:0000313" key="9">
    <source>
        <dbReference type="Proteomes" id="UP000613512"/>
    </source>
</evidence>
<keyword evidence="6" id="KW-0812">Transmembrane</keyword>
<evidence type="ECO:0000256" key="5">
    <source>
        <dbReference type="ARBA" id="ARBA00023157"/>
    </source>
</evidence>
<evidence type="ECO:0000256" key="1">
    <source>
        <dbReference type="ARBA" id="ARBA00006926"/>
    </source>
</evidence>
<comment type="similarity">
    <text evidence="1">Belongs to the glutathione peroxidase family.</text>
</comment>
<accession>A0A916RP60</accession>
<evidence type="ECO:0000313" key="8">
    <source>
        <dbReference type="EMBL" id="GGA63907.1"/>
    </source>
</evidence>
<dbReference type="InterPro" id="IPR000866">
    <property type="entry name" value="AhpC/TSA"/>
</dbReference>
<dbReference type="InterPro" id="IPR036249">
    <property type="entry name" value="Thioredoxin-like_sf"/>
</dbReference>
<dbReference type="Gene3D" id="3.40.30.10">
    <property type="entry name" value="Glutaredoxin"/>
    <property type="match status" value="1"/>
</dbReference>
<dbReference type="InterPro" id="IPR013766">
    <property type="entry name" value="Thioredoxin_domain"/>
</dbReference>
<organism evidence="8 9">
    <name type="scientific">Ornithinibacillus halotolerans</name>
    <dbReference type="NCBI Taxonomy" id="1274357"/>
    <lineage>
        <taxon>Bacteria</taxon>
        <taxon>Bacillati</taxon>
        <taxon>Bacillota</taxon>
        <taxon>Bacilli</taxon>
        <taxon>Bacillales</taxon>
        <taxon>Bacillaceae</taxon>
        <taxon>Ornithinibacillus</taxon>
    </lineage>
</organism>
<dbReference type="SUPFAM" id="SSF52833">
    <property type="entry name" value="Thioredoxin-like"/>
    <property type="match status" value="1"/>
</dbReference>
<dbReference type="PROSITE" id="PS51352">
    <property type="entry name" value="THIOREDOXIN_2"/>
    <property type="match status" value="1"/>
</dbReference>
<keyword evidence="6" id="KW-1133">Transmembrane helix</keyword>
<gene>
    <name evidence="8" type="primary">yneN</name>
    <name evidence="8" type="ORF">GCM10008025_04680</name>
</gene>
<comment type="caution">
    <text evidence="8">The sequence shown here is derived from an EMBL/GenBank/DDBJ whole genome shotgun (WGS) entry which is preliminary data.</text>
</comment>
<evidence type="ECO:0000256" key="2">
    <source>
        <dbReference type="ARBA" id="ARBA00020077"/>
    </source>
</evidence>
<reference evidence="8" key="1">
    <citation type="journal article" date="2014" name="Int. J. Syst. Evol. Microbiol.">
        <title>Complete genome sequence of Corynebacterium casei LMG S-19264T (=DSM 44701T), isolated from a smear-ripened cheese.</title>
        <authorList>
            <consortium name="US DOE Joint Genome Institute (JGI-PGF)"/>
            <person name="Walter F."/>
            <person name="Albersmeier A."/>
            <person name="Kalinowski J."/>
            <person name="Ruckert C."/>
        </authorList>
    </citation>
    <scope>NUCLEOTIDE SEQUENCE</scope>
    <source>
        <strain evidence="8">CGMCC 1.12408</strain>
    </source>
</reference>
<evidence type="ECO:0000259" key="7">
    <source>
        <dbReference type="PROSITE" id="PS51352"/>
    </source>
</evidence>
<keyword evidence="3" id="KW-0575">Peroxidase</keyword>
<proteinExistence type="inferred from homology"/>
<dbReference type="GO" id="GO:0004601">
    <property type="term" value="F:peroxidase activity"/>
    <property type="evidence" value="ECO:0007669"/>
    <property type="project" value="UniProtKB-KW"/>
</dbReference>
<name>A0A916RP60_9BACI</name>
<evidence type="ECO:0000256" key="6">
    <source>
        <dbReference type="SAM" id="Phobius"/>
    </source>
</evidence>
<dbReference type="PANTHER" id="PTHR42852">
    <property type="entry name" value="THIOL:DISULFIDE INTERCHANGE PROTEIN DSBE"/>
    <property type="match status" value="1"/>
</dbReference>
<dbReference type="InterPro" id="IPR017937">
    <property type="entry name" value="Thioredoxin_CS"/>
</dbReference>
<dbReference type="EMBL" id="BMEY01000002">
    <property type="protein sequence ID" value="GGA63907.1"/>
    <property type="molecule type" value="Genomic_DNA"/>
</dbReference>
<dbReference type="GO" id="GO:0006979">
    <property type="term" value="P:response to oxidative stress"/>
    <property type="evidence" value="ECO:0007669"/>
    <property type="project" value="InterPro"/>
</dbReference>
<keyword evidence="6" id="KW-0472">Membrane</keyword>
<dbReference type="PANTHER" id="PTHR42852:SF17">
    <property type="entry name" value="THIOREDOXIN-LIKE PROTEIN HI_1115"/>
    <property type="match status" value="1"/>
</dbReference>
<feature type="domain" description="Thioredoxin" evidence="7">
    <location>
        <begin position="40"/>
        <end position="178"/>
    </location>
</feature>
<keyword evidence="9" id="KW-1185">Reference proteome</keyword>
<feature type="transmembrane region" description="Helical" evidence="6">
    <location>
        <begin position="12"/>
        <end position="30"/>
    </location>
</feature>
<dbReference type="RefSeq" id="WP_188383083.1">
    <property type="nucleotide sequence ID" value="NZ_BMEY01000002.1"/>
</dbReference>
<dbReference type="PROSITE" id="PS51355">
    <property type="entry name" value="GLUTATHIONE_PEROXID_3"/>
    <property type="match status" value="1"/>
</dbReference>
<dbReference type="InterPro" id="IPR050553">
    <property type="entry name" value="Thioredoxin_ResA/DsbE_sf"/>
</dbReference>
<dbReference type="PROSITE" id="PS00194">
    <property type="entry name" value="THIOREDOXIN_1"/>
    <property type="match status" value="1"/>
</dbReference>
<keyword evidence="4" id="KW-0560">Oxidoreductase</keyword>